<dbReference type="AlphaFoldDB" id="A0A3L6SC38"/>
<comment type="caution">
    <text evidence="2">The sequence shown here is derived from an EMBL/GenBank/DDBJ whole genome shotgun (WGS) entry which is preliminary data.</text>
</comment>
<evidence type="ECO:0000313" key="3">
    <source>
        <dbReference type="Proteomes" id="UP000275267"/>
    </source>
</evidence>
<accession>A0A3L6SC38</accession>
<feature type="compositionally biased region" description="Polar residues" evidence="1">
    <location>
        <begin position="19"/>
        <end position="34"/>
    </location>
</feature>
<protein>
    <submittedName>
        <fullName evidence="2">Uncharacterized protein</fullName>
    </submittedName>
</protein>
<proteinExistence type="predicted"/>
<feature type="region of interest" description="Disordered" evidence="1">
    <location>
        <begin position="19"/>
        <end position="45"/>
    </location>
</feature>
<sequence>MATTCASCSLNGLLNCKSATSTGRSRQPPRSNTHGLPRLTHWNSGGKKRCHRAALSKELLITPPYSLKRQKLHSAVCVILGATDV</sequence>
<gene>
    <name evidence="2" type="ORF">C2845_PM02G06380</name>
</gene>
<evidence type="ECO:0000313" key="2">
    <source>
        <dbReference type="EMBL" id="RLN17486.1"/>
    </source>
</evidence>
<dbReference type="Proteomes" id="UP000275267">
    <property type="component" value="Unassembled WGS sequence"/>
</dbReference>
<reference evidence="3" key="1">
    <citation type="journal article" date="2019" name="Nat. Commun.">
        <title>The genome of broomcorn millet.</title>
        <authorList>
            <person name="Zou C."/>
            <person name="Miki D."/>
            <person name="Li D."/>
            <person name="Tang Q."/>
            <person name="Xiao L."/>
            <person name="Rajput S."/>
            <person name="Deng P."/>
            <person name="Jia W."/>
            <person name="Huang R."/>
            <person name="Zhang M."/>
            <person name="Sun Y."/>
            <person name="Hu J."/>
            <person name="Fu X."/>
            <person name="Schnable P.S."/>
            <person name="Li F."/>
            <person name="Zhang H."/>
            <person name="Feng B."/>
            <person name="Zhu X."/>
            <person name="Liu R."/>
            <person name="Schnable J.C."/>
            <person name="Zhu J.-K."/>
            <person name="Zhang H."/>
        </authorList>
    </citation>
    <scope>NUCLEOTIDE SEQUENCE [LARGE SCALE GENOMIC DNA]</scope>
</reference>
<evidence type="ECO:0000256" key="1">
    <source>
        <dbReference type="SAM" id="MobiDB-lite"/>
    </source>
</evidence>
<name>A0A3L6SC38_PANMI</name>
<keyword evidence="3" id="KW-1185">Reference proteome</keyword>
<organism evidence="2 3">
    <name type="scientific">Panicum miliaceum</name>
    <name type="common">Proso millet</name>
    <name type="synonym">Broomcorn millet</name>
    <dbReference type="NCBI Taxonomy" id="4540"/>
    <lineage>
        <taxon>Eukaryota</taxon>
        <taxon>Viridiplantae</taxon>
        <taxon>Streptophyta</taxon>
        <taxon>Embryophyta</taxon>
        <taxon>Tracheophyta</taxon>
        <taxon>Spermatophyta</taxon>
        <taxon>Magnoliopsida</taxon>
        <taxon>Liliopsida</taxon>
        <taxon>Poales</taxon>
        <taxon>Poaceae</taxon>
        <taxon>PACMAD clade</taxon>
        <taxon>Panicoideae</taxon>
        <taxon>Panicodae</taxon>
        <taxon>Paniceae</taxon>
        <taxon>Panicinae</taxon>
        <taxon>Panicum</taxon>
        <taxon>Panicum sect. Panicum</taxon>
    </lineage>
</organism>
<dbReference type="EMBL" id="PQIB02000005">
    <property type="protein sequence ID" value="RLN17486.1"/>
    <property type="molecule type" value="Genomic_DNA"/>
</dbReference>